<evidence type="ECO:0008006" key="5">
    <source>
        <dbReference type="Google" id="ProtNLM"/>
    </source>
</evidence>
<dbReference type="InterPro" id="IPR052732">
    <property type="entry name" value="Cell-binding_unc_protein"/>
</dbReference>
<gene>
    <name evidence="1" type="ORF">NS506_04339</name>
    <name evidence="2" type="ORF">NSK11_contig00062-0017</name>
</gene>
<evidence type="ECO:0000313" key="3">
    <source>
        <dbReference type="Proteomes" id="UP000037179"/>
    </source>
</evidence>
<proteinExistence type="predicted"/>
<evidence type="ECO:0000313" key="4">
    <source>
        <dbReference type="Proteomes" id="UP000180166"/>
    </source>
</evidence>
<dbReference type="RefSeq" id="WP_237088026.1">
    <property type="nucleotide sequence ID" value="NZ_AP028459.1"/>
</dbReference>
<dbReference type="Gene3D" id="3.40.50.300">
    <property type="entry name" value="P-loop containing nucleotide triphosphate hydrolases"/>
    <property type="match status" value="1"/>
</dbReference>
<dbReference type="PANTHER" id="PTHR43883">
    <property type="entry name" value="SLR0207 PROTEIN"/>
    <property type="match status" value="1"/>
</dbReference>
<dbReference type="PANTHER" id="PTHR43883:SF1">
    <property type="entry name" value="GLUCONOKINASE"/>
    <property type="match status" value="1"/>
</dbReference>
<sequence>MTIDTTPAARNTLAHNPFAKVYETHTGVVLLLGDRAYKLKKPIVTDFLDFGSAAAREHACARELELNRRLAPDVYLGLAQLSDPTGGPDEPVLVMRRMPADRRLSDLLAAGRLSHGELATLATTLAEFHRTAARGPAIDHEGGTEALRKRWRILLDSLAAQPPGAIEPERLAHADRLAMRFLDGRDTLFESRIRLGHIVDGHGDLLAEDIFALDDGFRILDCLDFDDTLRYVDVLDDAAFLAMDLEFRGHPELAAFFLDSYLHAAVDSAPDALRHHYIAYRALVRAKTDRLRAAQGDPDAAASARRHLDLAIRHLERGAVTMVLVGGLPGSGKSTVARELAAHTGARVISSDAVRAQLRACGAVTGASGRFGEGAYRPEARARVYAELLDRARADLALGRSVILDAGWPDAETRARAAEIADLAHADLIPLHCACPSALAASRILGRPHGDSEATPAIADALAATVTDWPDAVQLDTAGPVEATVAAALRIWNGHRHS</sequence>
<organism evidence="2 3">
    <name type="scientific">Nocardia seriolae</name>
    <dbReference type="NCBI Taxonomy" id="37332"/>
    <lineage>
        <taxon>Bacteria</taxon>
        <taxon>Bacillati</taxon>
        <taxon>Actinomycetota</taxon>
        <taxon>Actinomycetes</taxon>
        <taxon>Mycobacteriales</taxon>
        <taxon>Nocardiaceae</taxon>
        <taxon>Nocardia</taxon>
    </lineage>
</organism>
<dbReference type="EMBL" id="CP017839">
    <property type="protein sequence ID" value="APA98387.1"/>
    <property type="molecule type" value="Genomic_DNA"/>
</dbReference>
<evidence type="ECO:0000313" key="2">
    <source>
        <dbReference type="EMBL" id="GAP29709.1"/>
    </source>
</evidence>
<dbReference type="InterPro" id="IPR011009">
    <property type="entry name" value="Kinase-like_dom_sf"/>
</dbReference>
<dbReference type="AlphaFoldDB" id="A0ABC9YWE9"/>
<reference evidence="3" key="1">
    <citation type="submission" date="2015-07" db="EMBL/GenBank/DDBJ databases">
        <title>Nocardia seriolae U-1 whole genome shotgun sequence.</title>
        <authorList>
            <person name="Imajoh M."/>
            <person name="Fukumoto Y."/>
            <person name="Sukeda M."/>
            <person name="Yamane J."/>
            <person name="Yamasaki K."/>
            <person name="Shimizu M."/>
            <person name="Ohnishi K."/>
            <person name="Oshima S."/>
        </authorList>
    </citation>
    <scope>NUCLEOTIDE SEQUENCE [LARGE SCALE GENOMIC DNA]</scope>
    <source>
        <strain evidence="3">U-1</strain>
    </source>
</reference>
<dbReference type="Pfam" id="PF13671">
    <property type="entry name" value="AAA_33"/>
    <property type="match status" value="1"/>
</dbReference>
<dbReference type="SUPFAM" id="SSF56112">
    <property type="entry name" value="Protein kinase-like (PK-like)"/>
    <property type="match status" value="1"/>
</dbReference>
<keyword evidence="3" id="KW-1185">Reference proteome</keyword>
<dbReference type="Proteomes" id="UP000180166">
    <property type="component" value="Chromosome"/>
</dbReference>
<dbReference type="KEGG" id="nsr:NS506_04339"/>
<dbReference type="SUPFAM" id="SSF52540">
    <property type="entry name" value="P-loop containing nucleoside triphosphate hydrolases"/>
    <property type="match status" value="1"/>
</dbReference>
<reference evidence="2 3" key="2">
    <citation type="journal article" date="2016" name="Genome Announc.">
        <title>Draft Genome Sequence of Erythromycin- and Oxytetracycline-Sensitive Nocardia seriolae Strain U-1 (NBRC 110359).</title>
        <authorList>
            <person name="Imajoh M."/>
            <person name="Sukeda M."/>
            <person name="Shimizu M."/>
            <person name="Yamane J."/>
            <person name="Ohnishi K."/>
            <person name="Oshima S."/>
        </authorList>
    </citation>
    <scope>NUCLEOTIDE SEQUENCE [LARGE SCALE GENOMIC DNA]</scope>
    <source>
        <strain evidence="2 3">U-1</strain>
    </source>
</reference>
<evidence type="ECO:0000313" key="1">
    <source>
        <dbReference type="EMBL" id="APA98387.1"/>
    </source>
</evidence>
<name>A0ABC9YWE9_9NOCA</name>
<dbReference type="EMBL" id="BBYQ01000062">
    <property type="protein sequence ID" value="GAP29709.1"/>
    <property type="molecule type" value="Genomic_DNA"/>
</dbReference>
<reference evidence="1 4" key="3">
    <citation type="submission" date="2016-10" db="EMBL/GenBank/DDBJ databases">
        <title>Genome sequence of Nocardia seriolae strain EM150506, isolated from Anguila japonica.</title>
        <authorList>
            <person name="Han H.-J."/>
        </authorList>
    </citation>
    <scope>NUCLEOTIDE SEQUENCE [LARGE SCALE GENOMIC DNA]</scope>
    <source>
        <strain evidence="1 4">EM150506</strain>
    </source>
</reference>
<accession>A0ABC9YWE9</accession>
<dbReference type="Proteomes" id="UP000037179">
    <property type="component" value="Unassembled WGS sequence"/>
</dbReference>
<dbReference type="InterPro" id="IPR027417">
    <property type="entry name" value="P-loop_NTPase"/>
</dbReference>
<protein>
    <recommendedName>
        <fullName evidence="5">Gluconate kinase</fullName>
    </recommendedName>
</protein>